<reference evidence="1 2" key="1">
    <citation type="submission" date="2024-09" db="EMBL/GenBank/DDBJ databases">
        <authorList>
            <person name="Sun Q."/>
            <person name="Mori K."/>
        </authorList>
    </citation>
    <scope>NUCLEOTIDE SEQUENCE [LARGE SCALE GENOMIC DNA]</scope>
    <source>
        <strain evidence="1 2">JCM 13503</strain>
    </source>
</reference>
<protein>
    <submittedName>
        <fullName evidence="1">Ribonucleotide reductase stimulatory protein</fullName>
    </submittedName>
</protein>
<evidence type="ECO:0000313" key="1">
    <source>
        <dbReference type="EMBL" id="MFB9993191.1"/>
    </source>
</evidence>
<dbReference type="RefSeq" id="WP_380011529.1">
    <property type="nucleotide sequence ID" value="NZ_JBHLYR010000045.1"/>
</dbReference>
<dbReference type="SUPFAM" id="SSF52218">
    <property type="entry name" value="Flavoproteins"/>
    <property type="match status" value="1"/>
</dbReference>
<dbReference type="Gene3D" id="3.40.50.360">
    <property type="match status" value="1"/>
</dbReference>
<proteinExistence type="predicted"/>
<dbReference type="Proteomes" id="UP001589733">
    <property type="component" value="Unassembled WGS sequence"/>
</dbReference>
<dbReference type="PANTHER" id="PTHR37297">
    <property type="entry name" value="PROTEIN NRDI"/>
    <property type="match status" value="1"/>
</dbReference>
<sequence length="144" mass="15495">MYDSMTGNVRRFAAGVQALAQGTADRQFEVLDLRKAVPSGDFLLMTYTFGSGGVPETTARFLDDHAAGLRGVVSSGSFHWGANFGRAGDHISGRYGVPLVARINKGGTLTDRQTVAAWLTEHWIQHSNRPAQAGQPRSAYGTLD</sequence>
<keyword evidence="2" id="KW-1185">Reference proteome</keyword>
<dbReference type="Pfam" id="PF07972">
    <property type="entry name" value="Flavodoxin_NdrI"/>
    <property type="match status" value="1"/>
</dbReference>
<dbReference type="InterPro" id="IPR029039">
    <property type="entry name" value="Flavoprotein-like_sf"/>
</dbReference>
<gene>
    <name evidence="1" type="ORF">ACFFLM_14555</name>
</gene>
<organism evidence="1 2">
    <name type="scientific">Deinococcus oregonensis</name>
    <dbReference type="NCBI Taxonomy" id="1805970"/>
    <lineage>
        <taxon>Bacteria</taxon>
        <taxon>Thermotogati</taxon>
        <taxon>Deinococcota</taxon>
        <taxon>Deinococci</taxon>
        <taxon>Deinococcales</taxon>
        <taxon>Deinococcaceae</taxon>
        <taxon>Deinococcus</taxon>
    </lineage>
</organism>
<accession>A0ABV6B2U4</accession>
<dbReference type="PANTHER" id="PTHR37297:SF1">
    <property type="entry name" value="PROTEIN NRDI"/>
    <property type="match status" value="1"/>
</dbReference>
<evidence type="ECO:0000313" key="2">
    <source>
        <dbReference type="Proteomes" id="UP001589733"/>
    </source>
</evidence>
<dbReference type="EMBL" id="JBHLYR010000045">
    <property type="protein sequence ID" value="MFB9993191.1"/>
    <property type="molecule type" value="Genomic_DNA"/>
</dbReference>
<name>A0ABV6B2U4_9DEIO</name>
<dbReference type="InterPro" id="IPR004465">
    <property type="entry name" value="RNR_NrdI"/>
</dbReference>
<comment type="caution">
    <text evidence="1">The sequence shown here is derived from an EMBL/GenBank/DDBJ whole genome shotgun (WGS) entry which is preliminary data.</text>
</comment>